<evidence type="ECO:0000313" key="10">
    <source>
        <dbReference type="Proteomes" id="UP001293718"/>
    </source>
</evidence>
<keyword evidence="10" id="KW-1185">Reference proteome</keyword>
<comment type="catalytic activity">
    <reaction evidence="6 7">
        <text>a D-alpha-amino acid + A + H2O = a 2-oxocarboxylate + AH2 + NH4(+)</text>
        <dbReference type="Rhea" id="RHEA:18125"/>
        <dbReference type="ChEBI" id="CHEBI:13193"/>
        <dbReference type="ChEBI" id="CHEBI:15377"/>
        <dbReference type="ChEBI" id="CHEBI:17499"/>
        <dbReference type="ChEBI" id="CHEBI:28938"/>
        <dbReference type="ChEBI" id="CHEBI:35179"/>
        <dbReference type="ChEBI" id="CHEBI:59871"/>
    </reaction>
</comment>
<feature type="binding site" evidence="7">
    <location>
        <begin position="3"/>
        <end position="17"/>
    </location>
    <ligand>
        <name>FAD</name>
        <dbReference type="ChEBI" id="CHEBI:57692"/>
    </ligand>
</feature>
<dbReference type="NCBIfam" id="NF001933">
    <property type="entry name" value="PRK00711.1"/>
    <property type="match status" value="1"/>
</dbReference>
<evidence type="ECO:0000259" key="8">
    <source>
        <dbReference type="Pfam" id="PF01266"/>
    </source>
</evidence>
<dbReference type="Proteomes" id="UP001293718">
    <property type="component" value="Unassembled WGS sequence"/>
</dbReference>
<protein>
    <recommendedName>
        <fullName evidence="7">D-amino acid dehydrogenase</fullName>
        <ecNumber evidence="7">1.4.99.-</ecNumber>
    </recommendedName>
</protein>
<dbReference type="Pfam" id="PF01266">
    <property type="entry name" value="DAO"/>
    <property type="match status" value="1"/>
</dbReference>
<dbReference type="Gene3D" id="3.30.9.10">
    <property type="entry name" value="D-Amino Acid Oxidase, subunit A, domain 2"/>
    <property type="match status" value="1"/>
</dbReference>
<comment type="similarity">
    <text evidence="2 7">Belongs to the DadA oxidoreductase family.</text>
</comment>
<dbReference type="InterPro" id="IPR006076">
    <property type="entry name" value="FAD-dep_OxRdtase"/>
</dbReference>
<comment type="function">
    <text evidence="7">Oxidative deamination of D-amino acids.</text>
</comment>
<evidence type="ECO:0000256" key="7">
    <source>
        <dbReference type="HAMAP-Rule" id="MF_01202"/>
    </source>
</evidence>
<dbReference type="HAMAP" id="MF_01202">
    <property type="entry name" value="DadA"/>
    <property type="match status" value="1"/>
</dbReference>
<evidence type="ECO:0000256" key="1">
    <source>
        <dbReference type="ARBA" id="ARBA00001974"/>
    </source>
</evidence>
<dbReference type="GO" id="GO:0016491">
    <property type="term" value="F:oxidoreductase activity"/>
    <property type="evidence" value="ECO:0007669"/>
    <property type="project" value="UniProtKB-KW"/>
</dbReference>
<evidence type="ECO:0000256" key="4">
    <source>
        <dbReference type="ARBA" id="ARBA00022827"/>
    </source>
</evidence>
<dbReference type="SUPFAM" id="SSF51905">
    <property type="entry name" value="FAD/NAD(P)-binding domain"/>
    <property type="match status" value="1"/>
</dbReference>
<comment type="cofactor">
    <cofactor evidence="1 7">
        <name>FAD</name>
        <dbReference type="ChEBI" id="CHEBI:57692"/>
    </cofactor>
</comment>
<gene>
    <name evidence="7" type="primary">dadA</name>
    <name evidence="9" type="ORF">SM757_13630</name>
</gene>
<dbReference type="Gene3D" id="3.50.50.60">
    <property type="entry name" value="FAD/NAD(P)-binding domain"/>
    <property type="match status" value="2"/>
</dbReference>
<dbReference type="EMBL" id="JAXOJX010000020">
    <property type="protein sequence ID" value="MDZ5457615.1"/>
    <property type="molecule type" value="Genomic_DNA"/>
</dbReference>
<evidence type="ECO:0000256" key="5">
    <source>
        <dbReference type="ARBA" id="ARBA00023002"/>
    </source>
</evidence>
<keyword evidence="3 7" id="KW-0285">Flavoprotein</keyword>
<sequence length="433" mass="46968">MRVVVLGSGVIGTSVAYYLARSGHEVTVVDRQPGAGLETSFANAGEVSPGYSSPWAGPGVPLKAIKWLLMHHRPLVVKPSLDPALWRWMLKMLGNCTQAAYAVNKSRMVRLAEYSRDCLRALRDETGIQYDDRAQGTLQLFRTQKQMDATAQDIEILKQYGVPFEVLDRAGFVNIEPGLAETQHKFVGALRLPGDETGDCFKFTQSLAIMAQLLGAQFRYNVDIQGLDFAGDRITGVRTAAGVLRADRYVVALGSYSPKLLKPLGLDVPVYPVKGFSITVPITDASASPESTVMDETHKVAVTRLGDRIRVGGTAQLSGFDLNLYEARRRTLEFVVSDLFPRGGDVSRAEFWTGLRPMTPDGTPIVGATPYGNLMLSTGHGTLGWTMAAGTGRVMADLISGREPEISMEGLGIERYSRGRATPARLQTAGSNA</sequence>
<dbReference type="EC" id="1.4.99.-" evidence="7"/>
<organism evidence="9 10">
    <name type="scientific">Azohydromonas lata</name>
    <dbReference type="NCBI Taxonomy" id="45677"/>
    <lineage>
        <taxon>Bacteria</taxon>
        <taxon>Pseudomonadati</taxon>
        <taxon>Pseudomonadota</taxon>
        <taxon>Betaproteobacteria</taxon>
        <taxon>Burkholderiales</taxon>
        <taxon>Sphaerotilaceae</taxon>
        <taxon>Azohydromonas</taxon>
    </lineage>
</organism>
<keyword evidence="4 7" id="KW-0274">FAD</keyword>
<proteinExistence type="inferred from homology"/>
<dbReference type="SUPFAM" id="SSF54373">
    <property type="entry name" value="FAD-linked reductases, C-terminal domain"/>
    <property type="match status" value="1"/>
</dbReference>
<reference evidence="9 10" key="1">
    <citation type="submission" date="2023-11" db="EMBL/GenBank/DDBJ databases">
        <title>Draft genome of Azohydromonas lata strain H1 (DSM1123), a polyhydroxyalkanoate producer.</title>
        <authorList>
            <person name="Traversa D."/>
            <person name="D'Addabbo P."/>
            <person name="Pazzani C."/>
            <person name="Manzari C."/>
            <person name="Chiara M."/>
            <person name="Scrascia M."/>
        </authorList>
    </citation>
    <scope>NUCLEOTIDE SEQUENCE [LARGE SCALE GENOMIC DNA]</scope>
    <source>
        <strain evidence="9 10">H1</strain>
    </source>
</reference>
<keyword evidence="5 7" id="KW-0560">Oxidoreductase</keyword>
<dbReference type="PANTHER" id="PTHR13847:SF280">
    <property type="entry name" value="D-AMINO ACID DEHYDROGENASE"/>
    <property type="match status" value="1"/>
</dbReference>
<dbReference type="InterPro" id="IPR023080">
    <property type="entry name" value="DadA"/>
</dbReference>
<comment type="caution">
    <text evidence="9">The sequence shown here is derived from an EMBL/GenBank/DDBJ whole genome shotgun (WGS) entry which is preliminary data.</text>
</comment>
<name>A0ABU5IER4_9BURK</name>
<evidence type="ECO:0000256" key="3">
    <source>
        <dbReference type="ARBA" id="ARBA00022630"/>
    </source>
</evidence>
<accession>A0ABU5IER4</accession>
<evidence type="ECO:0000256" key="2">
    <source>
        <dbReference type="ARBA" id="ARBA00009410"/>
    </source>
</evidence>
<evidence type="ECO:0000256" key="6">
    <source>
        <dbReference type="ARBA" id="ARBA00047884"/>
    </source>
</evidence>
<dbReference type="PANTHER" id="PTHR13847">
    <property type="entry name" value="SARCOSINE DEHYDROGENASE-RELATED"/>
    <property type="match status" value="1"/>
</dbReference>
<dbReference type="InterPro" id="IPR036188">
    <property type="entry name" value="FAD/NAD-bd_sf"/>
</dbReference>
<feature type="domain" description="FAD dependent oxidoreductase" evidence="8">
    <location>
        <begin position="2"/>
        <end position="398"/>
    </location>
</feature>
<evidence type="ECO:0000313" key="9">
    <source>
        <dbReference type="EMBL" id="MDZ5457615.1"/>
    </source>
</evidence>